<evidence type="ECO:0000313" key="2">
    <source>
        <dbReference type="EMBL" id="KAF2825165.1"/>
    </source>
</evidence>
<evidence type="ECO:0008006" key="4">
    <source>
        <dbReference type="Google" id="ProtNLM"/>
    </source>
</evidence>
<proteinExistence type="predicted"/>
<organism evidence="2 3">
    <name type="scientific">Ophiobolus disseminans</name>
    <dbReference type="NCBI Taxonomy" id="1469910"/>
    <lineage>
        <taxon>Eukaryota</taxon>
        <taxon>Fungi</taxon>
        <taxon>Dikarya</taxon>
        <taxon>Ascomycota</taxon>
        <taxon>Pezizomycotina</taxon>
        <taxon>Dothideomycetes</taxon>
        <taxon>Pleosporomycetidae</taxon>
        <taxon>Pleosporales</taxon>
        <taxon>Pleosporineae</taxon>
        <taxon>Phaeosphaeriaceae</taxon>
        <taxon>Ophiobolus</taxon>
    </lineage>
</organism>
<sequence>MRFTIATLIALAATSLAQVAPNNAGAKNVGAGNGAQFITGGCVSDADCSSACCSQVAATGDGVCSAEAASLQNGKTGCGFDDPNAAAVIAAAQAQVEAQGFKRVVRKA</sequence>
<feature type="signal peptide" evidence="1">
    <location>
        <begin position="1"/>
        <end position="17"/>
    </location>
</feature>
<feature type="chain" id="PRO_5025394013" description="Biotrophy-associated secreted protein 2" evidence="1">
    <location>
        <begin position="18"/>
        <end position="108"/>
    </location>
</feature>
<protein>
    <recommendedName>
        <fullName evidence="4">Biotrophy-associated secreted protein 2</fullName>
    </recommendedName>
</protein>
<evidence type="ECO:0000256" key="1">
    <source>
        <dbReference type="SAM" id="SignalP"/>
    </source>
</evidence>
<gene>
    <name evidence="2" type="ORF">CC86DRAFT_295408</name>
</gene>
<keyword evidence="3" id="KW-1185">Reference proteome</keyword>
<reference evidence="2" key="1">
    <citation type="journal article" date="2020" name="Stud. Mycol.">
        <title>101 Dothideomycetes genomes: a test case for predicting lifestyles and emergence of pathogens.</title>
        <authorList>
            <person name="Haridas S."/>
            <person name="Albert R."/>
            <person name="Binder M."/>
            <person name="Bloem J."/>
            <person name="Labutti K."/>
            <person name="Salamov A."/>
            <person name="Andreopoulos B."/>
            <person name="Baker S."/>
            <person name="Barry K."/>
            <person name="Bills G."/>
            <person name="Bluhm B."/>
            <person name="Cannon C."/>
            <person name="Castanera R."/>
            <person name="Culley D."/>
            <person name="Daum C."/>
            <person name="Ezra D."/>
            <person name="Gonzalez J."/>
            <person name="Henrissat B."/>
            <person name="Kuo A."/>
            <person name="Liang C."/>
            <person name="Lipzen A."/>
            <person name="Lutzoni F."/>
            <person name="Magnuson J."/>
            <person name="Mondo S."/>
            <person name="Nolan M."/>
            <person name="Ohm R."/>
            <person name="Pangilinan J."/>
            <person name="Park H.-J."/>
            <person name="Ramirez L."/>
            <person name="Alfaro M."/>
            <person name="Sun H."/>
            <person name="Tritt A."/>
            <person name="Yoshinaga Y."/>
            <person name="Zwiers L.-H."/>
            <person name="Turgeon B."/>
            <person name="Goodwin S."/>
            <person name="Spatafora J."/>
            <person name="Crous P."/>
            <person name="Grigoriev I."/>
        </authorList>
    </citation>
    <scope>NUCLEOTIDE SEQUENCE</scope>
    <source>
        <strain evidence="2">CBS 113818</strain>
    </source>
</reference>
<name>A0A6A6ZXW6_9PLEO</name>
<dbReference type="EMBL" id="MU006228">
    <property type="protein sequence ID" value="KAF2825165.1"/>
    <property type="molecule type" value="Genomic_DNA"/>
</dbReference>
<evidence type="ECO:0000313" key="3">
    <source>
        <dbReference type="Proteomes" id="UP000799424"/>
    </source>
</evidence>
<dbReference type="Proteomes" id="UP000799424">
    <property type="component" value="Unassembled WGS sequence"/>
</dbReference>
<accession>A0A6A6ZXW6</accession>
<keyword evidence="1" id="KW-0732">Signal</keyword>
<dbReference type="AlphaFoldDB" id="A0A6A6ZXW6"/>